<reference evidence="2" key="1">
    <citation type="submission" date="2021-01" db="EMBL/GenBank/DDBJ databases">
        <authorList>
            <person name="Corre E."/>
            <person name="Pelletier E."/>
            <person name="Niang G."/>
            <person name="Scheremetjew M."/>
            <person name="Finn R."/>
            <person name="Kale V."/>
            <person name="Holt S."/>
            <person name="Cochrane G."/>
            <person name="Meng A."/>
            <person name="Brown T."/>
            <person name="Cohen L."/>
        </authorList>
    </citation>
    <scope>NUCLEOTIDE SEQUENCE</scope>
    <source>
        <strain evidence="2">Isolate 1302-5</strain>
    </source>
</reference>
<evidence type="ECO:0000256" key="1">
    <source>
        <dbReference type="SAM" id="SignalP"/>
    </source>
</evidence>
<evidence type="ECO:0008006" key="3">
    <source>
        <dbReference type="Google" id="ProtNLM"/>
    </source>
</evidence>
<protein>
    <recommendedName>
        <fullName evidence="3">Protein kinase A anchor protein nuclear localisation signal domain-containing protein</fullName>
    </recommendedName>
</protein>
<dbReference type="Gene3D" id="3.90.1140.10">
    <property type="entry name" value="Cyclic phosphodiesterase"/>
    <property type="match status" value="1"/>
</dbReference>
<sequence length="342" mass="37434">MSRNGSGSGTCLRLVASLCFLMDSSLSFAPANPLPLLRIVRRLSPESTSKGSSTLSFAMSPSTTYEANKALESVDASDPKIDLSSLFIEGSADFPSFAETDVSSVEDEASVSTRSTETLEVLVEEPCSSSLYRPTSASLRPPLQWEFEGLTIWVELEEFDSDMTNVISDLSSTFGVQAIPQSHATAIYGMTHLSDEEAKRRLRGFVQDAIAHSGGWPSFRRPTGIVQDVAVAGNPGQVCSIAWAQLTLASSPEHEVVLDRLYDCMYGTKSSEGAQRHRPWTPHNSVVYDNPEETVLTLQGTLACIGRYPTLLSSGRRVKALSLWNTEGRMEQWKCLDRANFF</sequence>
<gene>
    <name evidence="2" type="ORF">OAUR00152_LOCUS27828</name>
</gene>
<accession>A0A7S4JH26</accession>
<evidence type="ECO:0000313" key="2">
    <source>
        <dbReference type="EMBL" id="CAE2263314.1"/>
    </source>
</evidence>
<feature type="signal peptide" evidence="1">
    <location>
        <begin position="1"/>
        <end position="27"/>
    </location>
</feature>
<feature type="chain" id="PRO_5031292501" description="Protein kinase A anchor protein nuclear localisation signal domain-containing protein" evidence="1">
    <location>
        <begin position="28"/>
        <end position="342"/>
    </location>
</feature>
<dbReference type="EMBL" id="HBKQ01040413">
    <property type="protein sequence ID" value="CAE2263314.1"/>
    <property type="molecule type" value="Transcribed_RNA"/>
</dbReference>
<proteinExistence type="predicted"/>
<organism evidence="2">
    <name type="scientific">Odontella aurita</name>
    <dbReference type="NCBI Taxonomy" id="265563"/>
    <lineage>
        <taxon>Eukaryota</taxon>
        <taxon>Sar</taxon>
        <taxon>Stramenopiles</taxon>
        <taxon>Ochrophyta</taxon>
        <taxon>Bacillariophyta</taxon>
        <taxon>Mediophyceae</taxon>
        <taxon>Biddulphiophycidae</taxon>
        <taxon>Eupodiscales</taxon>
        <taxon>Odontellaceae</taxon>
        <taxon>Odontella</taxon>
    </lineage>
</organism>
<keyword evidence="1" id="KW-0732">Signal</keyword>
<name>A0A7S4JH26_9STRA</name>
<dbReference type="AlphaFoldDB" id="A0A7S4JH26"/>